<proteinExistence type="predicted"/>
<dbReference type="AlphaFoldDB" id="A0A1G2C008"/>
<feature type="transmembrane region" description="Helical" evidence="1">
    <location>
        <begin position="126"/>
        <end position="145"/>
    </location>
</feature>
<protein>
    <submittedName>
        <fullName evidence="2">Uncharacterized protein</fullName>
    </submittedName>
</protein>
<feature type="transmembrane region" description="Helical" evidence="1">
    <location>
        <begin position="151"/>
        <end position="169"/>
    </location>
</feature>
<feature type="transmembrane region" description="Helical" evidence="1">
    <location>
        <begin position="207"/>
        <end position="224"/>
    </location>
</feature>
<feature type="transmembrane region" description="Helical" evidence="1">
    <location>
        <begin position="46"/>
        <end position="63"/>
    </location>
</feature>
<evidence type="ECO:0000256" key="1">
    <source>
        <dbReference type="SAM" id="Phobius"/>
    </source>
</evidence>
<feature type="transmembrane region" description="Helical" evidence="1">
    <location>
        <begin position="181"/>
        <end position="201"/>
    </location>
</feature>
<feature type="transmembrane region" description="Helical" evidence="1">
    <location>
        <begin position="99"/>
        <end position="119"/>
    </location>
</feature>
<evidence type="ECO:0000313" key="2">
    <source>
        <dbReference type="EMBL" id="OGY94501.1"/>
    </source>
</evidence>
<name>A0A1G2C008_9BACT</name>
<reference evidence="2 3" key="1">
    <citation type="journal article" date="2016" name="Nat. Commun.">
        <title>Thousands of microbial genomes shed light on interconnected biogeochemical processes in an aquifer system.</title>
        <authorList>
            <person name="Anantharaman K."/>
            <person name="Brown C.T."/>
            <person name="Hug L.A."/>
            <person name="Sharon I."/>
            <person name="Castelle C.J."/>
            <person name="Probst A.J."/>
            <person name="Thomas B.C."/>
            <person name="Singh A."/>
            <person name="Wilkins M.J."/>
            <person name="Karaoz U."/>
            <person name="Brodie E.L."/>
            <person name="Williams K.H."/>
            <person name="Hubbard S.S."/>
            <person name="Banfield J.F."/>
        </authorList>
    </citation>
    <scope>NUCLEOTIDE SEQUENCE [LARGE SCALE GENOMIC DNA]</scope>
</reference>
<dbReference type="Proteomes" id="UP000177626">
    <property type="component" value="Unassembled WGS sequence"/>
</dbReference>
<dbReference type="EMBL" id="MHKQ01000007">
    <property type="protein sequence ID" value="OGY94501.1"/>
    <property type="molecule type" value="Genomic_DNA"/>
</dbReference>
<gene>
    <name evidence="2" type="ORF">A2406_04315</name>
</gene>
<keyword evidence="1" id="KW-1133">Transmembrane helix</keyword>
<accession>A0A1G2C008</accession>
<sequence>MGHLKSHRIIVFKSFEKPSYAKALEGFLIYSSLLACYNLVMDFKLIFGLLATILSIFAFLPYIRDIFKNKTKPHLYSWLVWSIIQSVGVLAMIKGGAEFGSWGLAIGCLFCILIFFLSFKYGTKNITKIDTILLLATLITIVIWLREEDPLWSVILITIIDLLGFIPTYRKTYLAPDTETLDIYVLDVFSYGAAIVAIASYSLATTLYVGSLVLTNLVMVIIVLRRRSQSLIQKKYEG</sequence>
<keyword evidence="1" id="KW-0812">Transmembrane</keyword>
<feature type="transmembrane region" description="Helical" evidence="1">
    <location>
        <begin position="75"/>
        <end position="93"/>
    </location>
</feature>
<organism evidence="2 3">
    <name type="scientific">Candidatus Komeilibacteria bacterium RIFOXYC1_FULL_37_11</name>
    <dbReference type="NCBI Taxonomy" id="1798555"/>
    <lineage>
        <taxon>Bacteria</taxon>
        <taxon>Candidatus Komeiliibacteriota</taxon>
    </lineage>
</organism>
<feature type="transmembrane region" description="Helical" evidence="1">
    <location>
        <begin position="20"/>
        <end position="40"/>
    </location>
</feature>
<evidence type="ECO:0000313" key="3">
    <source>
        <dbReference type="Proteomes" id="UP000177626"/>
    </source>
</evidence>
<keyword evidence="1" id="KW-0472">Membrane</keyword>
<comment type="caution">
    <text evidence="2">The sequence shown here is derived from an EMBL/GenBank/DDBJ whole genome shotgun (WGS) entry which is preliminary data.</text>
</comment>